<keyword evidence="5 6" id="KW-0472">Membrane</keyword>
<keyword evidence="2" id="KW-1003">Cell membrane</keyword>
<dbReference type="EMBL" id="JAIXNE010000001">
    <property type="protein sequence ID" value="MCA6074290.1"/>
    <property type="molecule type" value="Genomic_DNA"/>
</dbReference>
<dbReference type="Pfam" id="PF13396">
    <property type="entry name" value="PLDc_N"/>
    <property type="match status" value="1"/>
</dbReference>
<dbReference type="AlphaFoldDB" id="A0A9X1HNJ9"/>
<gene>
    <name evidence="8" type="ORF">LDX50_05390</name>
</gene>
<feature type="transmembrane region" description="Helical" evidence="6">
    <location>
        <begin position="6"/>
        <end position="21"/>
    </location>
</feature>
<evidence type="ECO:0000256" key="3">
    <source>
        <dbReference type="ARBA" id="ARBA00022692"/>
    </source>
</evidence>
<evidence type="ECO:0000256" key="5">
    <source>
        <dbReference type="ARBA" id="ARBA00023136"/>
    </source>
</evidence>
<comment type="subcellular location">
    <subcellularLocation>
        <location evidence="1">Cell membrane</location>
        <topology evidence="1">Multi-pass membrane protein</topology>
    </subcellularLocation>
</comment>
<comment type="caution">
    <text evidence="8">The sequence shown here is derived from an EMBL/GenBank/DDBJ whole genome shotgun (WGS) entry which is preliminary data.</text>
</comment>
<evidence type="ECO:0000256" key="4">
    <source>
        <dbReference type="ARBA" id="ARBA00022989"/>
    </source>
</evidence>
<evidence type="ECO:0000256" key="1">
    <source>
        <dbReference type="ARBA" id="ARBA00004651"/>
    </source>
</evidence>
<keyword evidence="9" id="KW-1185">Reference proteome</keyword>
<dbReference type="Proteomes" id="UP001139409">
    <property type="component" value="Unassembled WGS sequence"/>
</dbReference>
<dbReference type="InterPro" id="IPR027379">
    <property type="entry name" value="CLS_N"/>
</dbReference>
<accession>A0A9X1HNJ9</accession>
<dbReference type="RefSeq" id="WP_225697385.1">
    <property type="nucleotide sequence ID" value="NZ_JAIXNE010000001.1"/>
</dbReference>
<evidence type="ECO:0000256" key="6">
    <source>
        <dbReference type="SAM" id="Phobius"/>
    </source>
</evidence>
<keyword evidence="3 6" id="KW-0812">Transmembrane</keyword>
<proteinExistence type="predicted"/>
<sequence>MGKLLWLIGIICAVWVIYDVWTKNQRLSETNKILWTIFALIFNIVAAIIYYVVHKSNTER</sequence>
<evidence type="ECO:0000313" key="9">
    <source>
        <dbReference type="Proteomes" id="UP001139409"/>
    </source>
</evidence>
<evidence type="ECO:0000256" key="2">
    <source>
        <dbReference type="ARBA" id="ARBA00022475"/>
    </source>
</evidence>
<evidence type="ECO:0000259" key="7">
    <source>
        <dbReference type="Pfam" id="PF13396"/>
    </source>
</evidence>
<keyword evidence="4 6" id="KW-1133">Transmembrane helix</keyword>
<evidence type="ECO:0000313" key="8">
    <source>
        <dbReference type="EMBL" id="MCA6074290.1"/>
    </source>
</evidence>
<name>A0A9X1HNJ9_9BACT</name>
<dbReference type="GO" id="GO:0005886">
    <property type="term" value="C:plasma membrane"/>
    <property type="evidence" value="ECO:0007669"/>
    <property type="project" value="UniProtKB-SubCell"/>
</dbReference>
<organism evidence="8 9">
    <name type="scientific">Fulvivirga sedimenti</name>
    <dbReference type="NCBI Taxonomy" id="2879465"/>
    <lineage>
        <taxon>Bacteria</taxon>
        <taxon>Pseudomonadati</taxon>
        <taxon>Bacteroidota</taxon>
        <taxon>Cytophagia</taxon>
        <taxon>Cytophagales</taxon>
        <taxon>Fulvivirgaceae</taxon>
        <taxon>Fulvivirga</taxon>
    </lineage>
</organism>
<protein>
    <submittedName>
        <fullName evidence="8">PLDc N-terminal domain-containing protein</fullName>
    </submittedName>
</protein>
<feature type="domain" description="Cardiolipin synthase N-terminal" evidence="7">
    <location>
        <begin position="13"/>
        <end position="52"/>
    </location>
</feature>
<feature type="transmembrane region" description="Helical" evidence="6">
    <location>
        <begin position="33"/>
        <end position="53"/>
    </location>
</feature>
<reference evidence="8" key="1">
    <citation type="submission" date="2021-09" db="EMBL/GenBank/DDBJ databases">
        <title>Fulvivirga sp. isolated from coastal sediment.</title>
        <authorList>
            <person name="Yu H."/>
        </authorList>
    </citation>
    <scope>NUCLEOTIDE SEQUENCE</scope>
    <source>
        <strain evidence="8">1062</strain>
    </source>
</reference>